<dbReference type="Pfam" id="PF00664">
    <property type="entry name" value="ABC_membrane"/>
    <property type="match status" value="1"/>
</dbReference>
<keyword evidence="5 8" id="KW-1133">Transmembrane helix</keyword>
<dbReference type="PROSITE" id="PS50893">
    <property type="entry name" value="ABC_TRANSPORTER_2"/>
    <property type="match status" value="1"/>
</dbReference>
<dbReference type="NCBIfam" id="TIGR01194">
    <property type="entry name" value="cyc_pep_trnsptr"/>
    <property type="match status" value="1"/>
</dbReference>
<dbReference type="GO" id="GO:1904680">
    <property type="term" value="F:peptide transmembrane transporter activity"/>
    <property type="evidence" value="ECO:0007669"/>
    <property type="project" value="InterPro"/>
</dbReference>
<accession>A0A4V1IJW9</accession>
<feature type="transmembrane region" description="Helical" evidence="8">
    <location>
        <begin position="146"/>
        <end position="164"/>
    </location>
</feature>
<dbReference type="InterPro" id="IPR003593">
    <property type="entry name" value="AAA+_ATPase"/>
</dbReference>
<dbReference type="GO" id="GO:0016887">
    <property type="term" value="F:ATP hydrolysis activity"/>
    <property type="evidence" value="ECO:0007669"/>
    <property type="project" value="InterPro"/>
</dbReference>
<dbReference type="Gene3D" id="1.20.1560.10">
    <property type="entry name" value="ABC transporter type 1, transmembrane domain"/>
    <property type="match status" value="1"/>
</dbReference>
<dbReference type="CDD" id="cd03228">
    <property type="entry name" value="ABCC_MRP_Like"/>
    <property type="match status" value="1"/>
</dbReference>
<feature type="transmembrane region" description="Helical" evidence="8">
    <location>
        <begin position="46"/>
        <end position="69"/>
    </location>
</feature>
<evidence type="ECO:0000256" key="1">
    <source>
        <dbReference type="ARBA" id="ARBA00004651"/>
    </source>
</evidence>
<feature type="domain" description="ABC transmembrane type-1" evidence="10">
    <location>
        <begin position="10"/>
        <end position="288"/>
    </location>
</feature>
<dbReference type="InterPro" id="IPR017871">
    <property type="entry name" value="ABC_transporter-like_CS"/>
</dbReference>
<dbReference type="InterPro" id="IPR005898">
    <property type="entry name" value="Cyc_pep_transpt_SyrD/YojI"/>
</dbReference>
<evidence type="ECO:0000259" key="9">
    <source>
        <dbReference type="PROSITE" id="PS50893"/>
    </source>
</evidence>
<dbReference type="InterPro" id="IPR003439">
    <property type="entry name" value="ABC_transporter-like_ATP-bd"/>
</dbReference>
<dbReference type="EMBL" id="CP035467">
    <property type="protein sequence ID" value="QCW82865.1"/>
    <property type="molecule type" value="Genomic_DNA"/>
</dbReference>
<evidence type="ECO:0000259" key="10">
    <source>
        <dbReference type="PROSITE" id="PS50929"/>
    </source>
</evidence>
<evidence type="ECO:0000313" key="11">
    <source>
        <dbReference type="EMBL" id="QCW82865.1"/>
    </source>
</evidence>
<evidence type="ECO:0000256" key="2">
    <source>
        <dbReference type="ARBA" id="ARBA00022692"/>
    </source>
</evidence>
<feature type="transmembrane region" description="Helical" evidence="8">
    <location>
        <begin position="238"/>
        <end position="257"/>
    </location>
</feature>
<keyword evidence="2 8" id="KW-0812">Transmembrane</keyword>
<evidence type="ECO:0000256" key="3">
    <source>
        <dbReference type="ARBA" id="ARBA00022741"/>
    </source>
</evidence>
<evidence type="ECO:0000256" key="5">
    <source>
        <dbReference type="ARBA" id="ARBA00022989"/>
    </source>
</evidence>
<keyword evidence="4" id="KW-0067">ATP-binding</keyword>
<dbReference type="SUPFAM" id="SSF52540">
    <property type="entry name" value="P-loop containing nucleoside triphosphate hydrolases"/>
    <property type="match status" value="1"/>
</dbReference>
<reference evidence="12" key="1">
    <citation type="journal article" date="2019" name="J. Bacteriol.">
        <title>A Mutagenic Screen Identifies a TonB-Dependent Receptor Required for the Lanthanide Metal Switch in the Type I Methanotroph 'Methylotuvimicrobium buryatense' 5GB1C.</title>
        <authorList>
            <person name="Groom J.D."/>
            <person name="Ford S.M."/>
            <person name="Pesesky M.W."/>
            <person name="Lidstrom M.E."/>
        </authorList>
    </citation>
    <scope>NUCLEOTIDE SEQUENCE [LARGE SCALE GENOMIC DNA]</scope>
    <source>
        <strain evidence="12">5GB1C</strain>
    </source>
</reference>
<dbReference type="GO" id="GO:0140359">
    <property type="term" value="F:ABC-type transporter activity"/>
    <property type="evidence" value="ECO:0007669"/>
    <property type="project" value="InterPro"/>
</dbReference>
<dbReference type="KEGG" id="mbur:EQU24_11885"/>
<dbReference type="GO" id="GO:0015833">
    <property type="term" value="P:peptide transport"/>
    <property type="evidence" value="ECO:0007669"/>
    <property type="project" value="InterPro"/>
</dbReference>
<dbReference type="Proteomes" id="UP000305881">
    <property type="component" value="Chromosome"/>
</dbReference>
<evidence type="ECO:0000256" key="4">
    <source>
        <dbReference type="ARBA" id="ARBA00022840"/>
    </source>
</evidence>
<organism evidence="11 12">
    <name type="scientific">Methylotuvimicrobium buryatense</name>
    <name type="common">Methylomicrobium buryatense</name>
    <dbReference type="NCBI Taxonomy" id="95641"/>
    <lineage>
        <taxon>Bacteria</taxon>
        <taxon>Pseudomonadati</taxon>
        <taxon>Pseudomonadota</taxon>
        <taxon>Gammaproteobacteria</taxon>
        <taxon>Methylococcales</taxon>
        <taxon>Methylococcaceae</taxon>
        <taxon>Methylotuvimicrobium</taxon>
    </lineage>
</organism>
<dbReference type="InterPro" id="IPR036640">
    <property type="entry name" value="ABC1_TM_sf"/>
</dbReference>
<dbReference type="PROSITE" id="PS50929">
    <property type="entry name" value="ABC_TM1F"/>
    <property type="match status" value="1"/>
</dbReference>
<dbReference type="SUPFAM" id="SSF90123">
    <property type="entry name" value="ABC transporter transmembrane region"/>
    <property type="match status" value="1"/>
</dbReference>
<dbReference type="PANTHER" id="PTHR24221">
    <property type="entry name" value="ATP-BINDING CASSETTE SUB-FAMILY B"/>
    <property type="match status" value="1"/>
</dbReference>
<feature type="domain" description="ABC transporter" evidence="9">
    <location>
        <begin position="324"/>
        <end position="555"/>
    </location>
</feature>
<dbReference type="GO" id="GO:0005886">
    <property type="term" value="C:plasma membrane"/>
    <property type="evidence" value="ECO:0007669"/>
    <property type="project" value="UniProtKB-SubCell"/>
</dbReference>
<gene>
    <name evidence="11" type="ORF">EQU24_11885</name>
</gene>
<feature type="transmembrane region" description="Helical" evidence="8">
    <location>
        <begin position="121"/>
        <end position="140"/>
    </location>
</feature>
<keyword evidence="6 8" id="KW-0472">Membrane</keyword>
<dbReference type="GO" id="GO:0005524">
    <property type="term" value="F:ATP binding"/>
    <property type="evidence" value="ECO:0007669"/>
    <property type="project" value="UniProtKB-KW"/>
</dbReference>
<evidence type="ECO:0000256" key="8">
    <source>
        <dbReference type="SAM" id="Phobius"/>
    </source>
</evidence>
<comment type="subcellular location">
    <subcellularLocation>
        <location evidence="1">Cell membrane</location>
        <topology evidence="1">Multi-pass membrane protein</topology>
    </subcellularLocation>
</comment>
<dbReference type="GO" id="GO:0034040">
    <property type="term" value="F:ATPase-coupled lipid transmembrane transporter activity"/>
    <property type="evidence" value="ECO:0007669"/>
    <property type="project" value="TreeGrafter"/>
</dbReference>
<dbReference type="SMART" id="SM00382">
    <property type="entry name" value="AAA"/>
    <property type="match status" value="1"/>
</dbReference>
<protein>
    <submittedName>
        <fullName evidence="11">Cyclic peptide export ABC transporter</fullName>
    </submittedName>
</protein>
<dbReference type="InterPro" id="IPR011527">
    <property type="entry name" value="ABC1_TM_dom"/>
</dbReference>
<dbReference type="Pfam" id="PF00005">
    <property type="entry name" value="ABC_tran"/>
    <property type="match status" value="1"/>
</dbReference>
<dbReference type="RefSeq" id="WP_017839291.1">
    <property type="nucleotide sequence ID" value="NZ_CP035467.1"/>
</dbReference>
<dbReference type="InterPro" id="IPR027417">
    <property type="entry name" value="P-loop_NTPase"/>
</dbReference>
<sequence length="562" mass="63809">MLFFLWRSSWIIITGVFLSGAVSGLSNAALIAYINTSLAGKLDMVAAPWWFAGLAVIVLVSRFISHYLLNRFSTKMVRDLRLHISRLILNAPYPNLQKIGKPVLLSHLTEDVAAIANASELFPLLCINFAIVIGCMTYLSWLSWQLASVLAGVILFGITTFNLCKDIPMRSVRNARDEYDVLSRGFAALTEVVRELKLHRRRSDQFISESLAGSADAYRGHSFRATVAYLWVNQWIQFLYYLTIGLILYVFPVWQTLNQEIVSGYVIVFLFMMSPLTILTNSLPAFSKAKVSLNRILQLDDRLAECHSADRLAELTMPEKFNALTLSGLTHNFHREKENRNFILGPIDLEFRPGELVFLIGGNGSGSGKTTLAMLLLGLYHPEQGVIRWNGRAIEAGNRDAYMQNFSAIFSDFYLFDQLYGVDIERNRSLMDDYLQRLHLNHKVEIVNGRFSSLNLSQGQRKRLALLVAYLEDRPFYVFDEWAADQDPEFKHLFYTDLLPALKAQGKTVLAITHDDKYFNLADRCIKLDEGRITAVEYPQAHRQRSPDQDGLQPADAETMPL</sequence>
<keyword evidence="12" id="KW-1185">Reference proteome</keyword>
<evidence type="ECO:0000256" key="6">
    <source>
        <dbReference type="ARBA" id="ARBA00023136"/>
    </source>
</evidence>
<feature type="region of interest" description="Disordered" evidence="7">
    <location>
        <begin position="539"/>
        <end position="562"/>
    </location>
</feature>
<proteinExistence type="predicted"/>
<dbReference type="PROSITE" id="PS00211">
    <property type="entry name" value="ABC_TRANSPORTER_1"/>
    <property type="match status" value="1"/>
</dbReference>
<dbReference type="OrthoDB" id="9760776at2"/>
<dbReference type="InterPro" id="IPR039421">
    <property type="entry name" value="Type_1_exporter"/>
</dbReference>
<feature type="transmembrane region" description="Helical" evidence="8">
    <location>
        <begin position="263"/>
        <end position="286"/>
    </location>
</feature>
<dbReference type="Gene3D" id="3.40.50.300">
    <property type="entry name" value="P-loop containing nucleotide triphosphate hydrolases"/>
    <property type="match status" value="1"/>
</dbReference>
<name>A0A4V1IJW9_METBY</name>
<dbReference type="PANTHER" id="PTHR24221:SF654">
    <property type="entry name" value="ATP-BINDING CASSETTE SUB-FAMILY B MEMBER 6"/>
    <property type="match status" value="1"/>
</dbReference>
<dbReference type="AlphaFoldDB" id="A0A4V1IJW9"/>
<evidence type="ECO:0000256" key="7">
    <source>
        <dbReference type="SAM" id="MobiDB-lite"/>
    </source>
</evidence>
<evidence type="ECO:0000313" key="12">
    <source>
        <dbReference type="Proteomes" id="UP000305881"/>
    </source>
</evidence>
<keyword evidence="3" id="KW-0547">Nucleotide-binding</keyword>
<feature type="transmembrane region" description="Helical" evidence="8">
    <location>
        <begin position="12"/>
        <end position="34"/>
    </location>
</feature>
<dbReference type="STRING" id="675511.GCA_000341735_00661"/>